<dbReference type="CDD" id="cd00342">
    <property type="entry name" value="gram_neg_porins"/>
    <property type="match status" value="1"/>
</dbReference>
<evidence type="ECO:0000259" key="12">
    <source>
        <dbReference type="Pfam" id="PF13609"/>
    </source>
</evidence>
<keyword evidence="3" id="KW-0813">Transport</keyword>
<name>A0ABW9DYE5_9BURK</name>
<dbReference type="InterPro" id="IPR023614">
    <property type="entry name" value="Porin_dom_sf"/>
</dbReference>
<keyword evidence="5" id="KW-0812">Transmembrane</keyword>
<dbReference type="EMBL" id="JAQQCF010000018">
    <property type="protein sequence ID" value="MFM0639061.1"/>
    <property type="molecule type" value="Genomic_DNA"/>
</dbReference>
<feature type="chain" id="PRO_5047307372" evidence="11">
    <location>
        <begin position="35"/>
        <end position="370"/>
    </location>
</feature>
<comment type="subunit">
    <text evidence="2">Homotrimer.</text>
</comment>
<evidence type="ECO:0000256" key="6">
    <source>
        <dbReference type="ARBA" id="ARBA00022729"/>
    </source>
</evidence>
<evidence type="ECO:0000256" key="8">
    <source>
        <dbReference type="ARBA" id="ARBA00023114"/>
    </source>
</evidence>
<dbReference type="SUPFAM" id="SSF56935">
    <property type="entry name" value="Porins"/>
    <property type="match status" value="1"/>
</dbReference>
<proteinExistence type="predicted"/>
<dbReference type="PANTHER" id="PTHR34501:SF9">
    <property type="entry name" value="MAJOR OUTER MEMBRANE PROTEIN P.IA"/>
    <property type="match status" value="1"/>
</dbReference>
<evidence type="ECO:0000313" key="14">
    <source>
        <dbReference type="Proteomes" id="UP001629432"/>
    </source>
</evidence>
<evidence type="ECO:0000313" key="13">
    <source>
        <dbReference type="EMBL" id="MFM0639061.1"/>
    </source>
</evidence>
<dbReference type="RefSeq" id="WP_408337951.1">
    <property type="nucleotide sequence ID" value="NZ_JAQQCF010000018.1"/>
</dbReference>
<dbReference type="PANTHER" id="PTHR34501">
    <property type="entry name" value="PROTEIN YDDL-RELATED"/>
    <property type="match status" value="1"/>
</dbReference>
<evidence type="ECO:0000256" key="2">
    <source>
        <dbReference type="ARBA" id="ARBA00011233"/>
    </source>
</evidence>
<evidence type="ECO:0000256" key="1">
    <source>
        <dbReference type="ARBA" id="ARBA00004571"/>
    </source>
</evidence>
<dbReference type="InterPro" id="IPR033900">
    <property type="entry name" value="Gram_neg_porin_domain"/>
</dbReference>
<organism evidence="13 14">
    <name type="scientific">Paraburkholderia metrosideri</name>
    <dbReference type="NCBI Taxonomy" id="580937"/>
    <lineage>
        <taxon>Bacteria</taxon>
        <taxon>Pseudomonadati</taxon>
        <taxon>Pseudomonadota</taxon>
        <taxon>Betaproteobacteria</taxon>
        <taxon>Burkholderiales</taxon>
        <taxon>Burkholderiaceae</taxon>
        <taxon>Paraburkholderia</taxon>
    </lineage>
</organism>
<dbReference type="Pfam" id="PF13609">
    <property type="entry name" value="Porin_4"/>
    <property type="match status" value="1"/>
</dbReference>
<evidence type="ECO:0000256" key="11">
    <source>
        <dbReference type="SAM" id="SignalP"/>
    </source>
</evidence>
<keyword evidence="10" id="KW-0998">Cell outer membrane</keyword>
<keyword evidence="7" id="KW-0406">Ion transport</keyword>
<keyword evidence="8" id="KW-0626">Porin</keyword>
<comment type="caution">
    <text evidence="13">The sequence shown here is derived from an EMBL/GenBank/DDBJ whole genome shotgun (WGS) entry which is preliminary data.</text>
</comment>
<dbReference type="Proteomes" id="UP001629432">
    <property type="component" value="Unassembled WGS sequence"/>
</dbReference>
<evidence type="ECO:0000256" key="9">
    <source>
        <dbReference type="ARBA" id="ARBA00023136"/>
    </source>
</evidence>
<keyword evidence="14" id="KW-1185">Reference proteome</keyword>
<accession>A0ABW9DYE5</accession>
<reference evidence="13 14" key="1">
    <citation type="journal article" date="2024" name="Chem. Sci.">
        <title>Discovery of megapolipeptins by genome mining of a Burkholderiales bacteria collection.</title>
        <authorList>
            <person name="Paulo B.S."/>
            <person name="Recchia M.J.J."/>
            <person name="Lee S."/>
            <person name="Fergusson C.H."/>
            <person name="Romanowski S.B."/>
            <person name="Hernandez A."/>
            <person name="Krull N."/>
            <person name="Liu D.Y."/>
            <person name="Cavanagh H."/>
            <person name="Bos A."/>
            <person name="Gray C.A."/>
            <person name="Murphy B.T."/>
            <person name="Linington R.G."/>
            <person name="Eustaquio A.S."/>
        </authorList>
    </citation>
    <scope>NUCLEOTIDE SEQUENCE [LARGE SCALE GENOMIC DNA]</scope>
    <source>
        <strain evidence="13 14">RL17-338-BIC-A</strain>
    </source>
</reference>
<protein>
    <submittedName>
        <fullName evidence="13">Porin</fullName>
    </submittedName>
</protein>
<dbReference type="Gene3D" id="2.40.160.10">
    <property type="entry name" value="Porin"/>
    <property type="match status" value="1"/>
</dbReference>
<keyword evidence="4" id="KW-1134">Transmembrane beta strand</keyword>
<gene>
    <name evidence="13" type="ORF">PQQ63_20445</name>
</gene>
<evidence type="ECO:0000256" key="5">
    <source>
        <dbReference type="ARBA" id="ARBA00022692"/>
    </source>
</evidence>
<comment type="subcellular location">
    <subcellularLocation>
        <location evidence="1">Cell outer membrane</location>
        <topology evidence="1">Multi-pass membrane protein</topology>
    </subcellularLocation>
</comment>
<dbReference type="InterPro" id="IPR050298">
    <property type="entry name" value="Gram-neg_bact_OMP"/>
</dbReference>
<keyword evidence="9" id="KW-0472">Membrane</keyword>
<evidence type="ECO:0000256" key="7">
    <source>
        <dbReference type="ARBA" id="ARBA00023065"/>
    </source>
</evidence>
<sequence>METNIVPCSFSIRKMPYLCALAGGALLCGGVAHAQSSVTLYGVLDAGLLYASHYPAANGSNAGHIYAFNDSGTWASSFGLRGVEDLGGGTRMEFRIESGVSLGTGAFSNSNKNAFGRQTYLSMDNDDYGKLTAGVQFSPFFRSVVATDPRGASFFFGSAETLYVDNVFVTGMFNANAITYDSPKIAGLQGSAMIALGGEPGDFAAGRQYAFRLAYDTPFVHVDAAMYNGDSGGTAASTPAPSTASFAGRTAGVKFHFGQLDFGADYALYKVKGGFSSQVYGTGFNYQMTPSWNLNAGTWYTRNGNNSRDHSILVATGVAYFVSRETTLYTQFGFVDNHGRMNTGFIAGPSLPHEVPGSTIAVNIGVRHTF</sequence>
<keyword evidence="6 11" id="KW-0732">Signal</keyword>
<feature type="domain" description="Porin" evidence="12">
    <location>
        <begin position="27"/>
        <end position="338"/>
    </location>
</feature>
<feature type="signal peptide" evidence="11">
    <location>
        <begin position="1"/>
        <end position="34"/>
    </location>
</feature>
<evidence type="ECO:0000256" key="10">
    <source>
        <dbReference type="ARBA" id="ARBA00023237"/>
    </source>
</evidence>
<evidence type="ECO:0000256" key="3">
    <source>
        <dbReference type="ARBA" id="ARBA00022448"/>
    </source>
</evidence>
<evidence type="ECO:0000256" key="4">
    <source>
        <dbReference type="ARBA" id="ARBA00022452"/>
    </source>
</evidence>